<evidence type="ECO:0000256" key="3">
    <source>
        <dbReference type="ARBA" id="ARBA00023186"/>
    </source>
</evidence>
<dbReference type="SUPFAM" id="SSF52540">
    <property type="entry name" value="P-loop containing nucleoside triphosphate hydrolases"/>
    <property type="match status" value="1"/>
</dbReference>
<feature type="domain" description="CobW C-terminal" evidence="6">
    <location>
        <begin position="256"/>
        <end position="343"/>
    </location>
</feature>
<keyword evidence="3" id="KW-0143">Chaperone</keyword>
<evidence type="ECO:0000259" key="6">
    <source>
        <dbReference type="SMART" id="SM00833"/>
    </source>
</evidence>
<evidence type="ECO:0000256" key="2">
    <source>
        <dbReference type="ARBA" id="ARBA00022801"/>
    </source>
</evidence>
<sequence length="344" mass="37833">MNGPIPIHLLTGFLGSGKTTLLKHLLDQCKTRGLTAAVVMNELGEVNLDGEALGEGVPMREMLNGCVCCTVRDNLAETLEELADEVRPDVIFVETTGVANPVELLDAVTELPIVERVRLKSVVTVVDGPRFLEMERRLGGAGRTAKLMRAQIKYANLLILNKTDLMDESSLAALEQMLDAINPAADKIAAVYGRVGFERLETLAAELAVKPKDAESGGGDRLPGDHECGEQCDHESHSRHHRREGEAHVHGSHGHLMVVTYRLDGPVNRVRFEQALRCLPAEVLRAKGIVRFDDTPGRVMFQYAYREPMFIRVNPLFSVPDVAVFIGERLPKDMLASLIEQAMA</sequence>
<evidence type="ECO:0000313" key="8">
    <source>
        <dbReference type="Proteomes" id="UP001596528"/>
    </source>
</evidence>
<gene>
    <name evidence="7" type="ORF">ACFQWB_08270</name>
</gene>
<comment type="similarity">
    <text evidence="4">Belongs to the SIMIBI class G3E GTPase family. ZNG1 subfamily.</text>
</comment>
<evidence type="ECO:0000313" key="7">
    <source>
        <dbReference type="EMBL" id="MFC7749935.1"/>
    </source>
</evidence>
<dbReference type="Pfam" id="PF07683">
    <property type="entry name" value="CobW_C"/>
    <property type="match status" value="1"/>
</dbReference>
<dbReference type="CDD" id="cd03112">
    <property type="entry name" value="CobW-like"/>
    <property type="match status" value="1"/>
</dbReference>
<accession>A0ABW2V4H4</accession>
<dbReference type="Proteomes" id="UP001596528">
    <property type="component" value="Unassembled WGS sequence"/>
</dbReference>
<dbReference type="InterPro" id="IPR036627">
    <property type="entry name" value="CobW-likC_sf"/>
</dbReference>
<proteinExistence type="inferred from homology"/>
<keyword evidence="2" id="KW-0378">Hydrolase</keyword>
<dbReference type="InterPro" id="IPR027417">
    <property type="entry name" value="P-loop_NTPase"/>
</dbReference>
<dbReference type="Gene3D" id="3.30.1220.10">
    <property type="entry name" value="CobW-like, C-terminal domain"/>
    <property type="match status" value="1"/>
</dbReference>
<protein>
    <submittedName>
        <fullName evidence="7">CobW family GTP-binding protein</fullName>
    </submittedName>
</protein>
<dbReference type="InterPro" id="IPR051316">
    <property type="entry name" value="Zinc-reg_GTPase_activator"/>
</dbReference>
<dbReference type="InterPro" id="IPR003495">
    <property type="entry name" value="CobW/HypB/UreG_nucleotide-bd"/>
</dbReference>
<evidence type="ECO:0000256" key="1">
    <source>
        <dbReference type="ARBA" id="ARBA00022741"/>
    </source>
</evidence>
<organism evidence="7 8">
    <name type="scientific">Paenibacillus thermoaerophilus</name>
    <dbReference type="NCBI Taxonomy" id="1215385"/>
    <lineage>
        <taxon>Bacteria</taxon>
        <taxon>Bacillati</taxon>
        <taxon>Bacillota</taxon>
        <taxon>Bacilli</taxon>
        <taxon>Bacillales</taxon>
        <taxon>Paenibacillaceae</taxon>
        <taxon>Paenibacillus</taxon>
    </lineage>
</organism>
<name>A0ABW2V4H4_9BACL</name>
<evidence type="ECO:0000256" key="5">
    <source>
        <dbReference type="ARBA" id="ARBA00049117"/>
    </source>
</evidence>
<reference evidence="8" key="1">
    <citation type="journal article" date="2019" name="Int. J. Syst. Evol. Microbiol.">
        <title>The Global Catalogue of Microorganisms (GCM) 10K type strain sequencing project: providing services to taxonomists for standard genome sequencing and annotation.</title>
        <authorList>
            <consortium name="The Broad Institute Genomics Platform"/>
            <consortium name="The Broad Institute Genome Sequencing Center for Infectious Disease"/>
            <person name="Wu L."/>
            <person name="Ma J."/>
        </authorList>
    </citation>
    <scope>NUCLEOTIDE SEQUENCE [LARGE SCALE GENOMIC DNA]</scope>
    <source>
        <strain evidence="8">JCM 18657</strain>
    </source>
</reference>
<dbReference type="SMART" id="SM00833">
    <property type="entry name" value="CobW_C"/>
    <property type="match status" value="1"/>
</dbReference>
<dbReference type="Gene3D" id="3.40.50.300">
    <property type="entry name" value="P-loop containing nucleotide triphosphate hydrolases"/>
    <property type="match status" value="1"/>
</dbReference>
<keyword evidence="1" id="KW-0547">Nucleotide-binding</keyword>
<dbReference type="PANTHER" id="PTHR13748">
    <property type="entry name" value="COBW-RELATED"/>
    <property type="match status" value="1"/>
</dbReference>
<dbReference type="InterPro" id="IPR011629">
    <property type="entry name" value="CobW-like_C"/>
</dbReference>
<evidence type="ECO:0000256" key="4">
    <source>
        <dbReference type="ARBA" id="ARBA00034320"/>
    </source>
</evidence>
<dbReference type="RefSeq" id="WP_138788223.1">
    <property type="nucleotide sequence ID" value="NZ_JBHTGQ010000018.1"/>
</dbReference>
<dbReference type="EMBL" id="JBHTGQ010000018">
    <property type="protein sequence ID" value="MFC7749935.1"/>
    <property type="molecule type" value="Genomic_DNA"/>
</dbReference>
<keyword evidence="8" id="KW-1185">Reference proteome</keyword>
<dbReference type="Pfam" id="PF02492">
    <property type="entry name" value="cobW"/>
    <property type="match status" value="1"/>
</dbReference>
<comment type="catalytic activity">
    <reaction evidence="5">
        <text>GTP + H2O = GDP + phosphate + H(+)</text>
        <dbReference type="Rhea" id="RHEA:19669"/>
        <dbReference type="ChEBI" id="CHEBI:15377"/>
        <dbReference type="ChEBI" id="CHEBI:15378"/>
        <dbReference type="ChEBI" id="CHEBI:37565"/>
        <dbReference type="ChEBI" id="CHEBI:43474"/>
        <dbReference type="ChEBI" id="CHEBI:58189"/>
    </reaction>
    <physiologicalReaction direction="left-to-right" evidence="5">
        <dbReference type="Rhea" id="RHEA:19670"/>
    </physiologicalReaction>
</comment>
<comment type="caution">
    <text evidence="7">The sequence shown here is derived from an EMBL/GenBank/DDBJ whole genome shotgun (WGS) entry which is preliminary data.</text>
</comment>
<dbReference type="SUPFAM" id="SSF90002">
    <property type="entry name" value="Hypothetical protein YjiA, C-terminal domain"/>
    <property type="match status" value="1"/>
</dbReference>